<dbReference type="InterPro" id="IPR029063">
    <property type="entry name" value="SAM-dependent_MTases_sf"/>
</dbReference>
<organism evidence="1 2">
    <name type="scientific">Apophysomyces ossiformis</name>
    <dbReference type="NCBI Taxonomy" id="679940"/>
    <lineage>
        <taxon>Eukaryota</taxon>
        <taxon>Fungi</taxon>
        <taxon>Fungi incertae sedis</taxon>
        <taxon>Mucoromycota</taxon>
        <taxon>Mucoromycotina</taxon>
        <taxon>Mucoromycetes</taxon>
        <taxon>Mucorales</taxon>
        <taxon>Mucorineae</taxon>
        <taxon>Mucoraceae</taxon>
        <taxon>Apophysomyces</taxon>
    </lineage>
</organism>
<reference evidence="1" key="1">
    <citation type="submission" date="2020-01" db="EMBL/GenBank/DDBJ databases">
        <title>Genome Sequencing of Three Apophysomyces-Like Fungal Strains Confirms a Novel Fungal Genus in the Mucoromycota with divergent Burkholderia-like Endosymbiotic Bacteria.</title>
        <authorList>
            <person name="Stajich J.E."/>
            <person name="Macias A.M."/>
            <person name="Carter-House D."/>
            <person name="Lovett B."/>
            <person name="Kasson L.R."/>
            <person name="Berry K."/>
            <person name="Grigoriev I."/>
            <person name="Chang Y."/>
            <person name="Spatafora J."/>
            <person name="Kasson M.T."/>
        </authorList>
    </citation>
    <scope>NUCLEOTIDE SEQUENCE</scope>
    <source>
        <strain evidence="1">NRRL A-21654</strain>
    </source>
</reference>
<dbReference type="PANTHER" id="PTHR14614:SF161">
    <property type="match status" value="1"/>
</dbReference>
<dbReference type="Gene3D" id="3.40.50.150">
    <property type="entry name" value="Vaccinia Virus protein VP39"/>
    <property type="match status" value="1"/>
</dbReference>
<sequence>MSSAKACCQPKNTSEQEYNEFLLGNAPEGLNVKESQGREGMVYLSSTAECLELRQDVHQFGLAGKIWHSLDPAPPIPRSCFLDCIEPMERPYRIIELGAGTGYVGIALANMLRKECEVYITDLLQVLPLITENVSARHQAAAAHVRVERLHWGNKGDAQKLLQDGPFDVVIASDCVYFPELFPLLQDTLLDICSPQTRVVIGYKCRSLEKEVGFWQDYFGRYFEYEPVRKKDAGLFGEEDQMFVFVGSRRPCNEVKAADDTFTTILFCSMDI</sequence>
<dbReference type="EMBL" id="JABAYA010000070">
    <property type="protein sequence ID" value="KAF7726845.1"/>
    <property type="molecule type" value="Genomic_DNA"/>
</dbReference>
<dbReference type="PANTHER" id="PTHR14614">
    <property type="entry name" value="HEPATOCELLULAR CARCINOMA-ASSOCIATED ANTIGEN"/>
    <property type="match status" value="1"/>
</dbReference>
<keyword evidence="2" id="KW-1185">Reference proteome</keyword>
<comment type="caution">
    <text evidence="1">The sequence shown here is derived from an EMBL/GenBank/DDBJ whole genome shotgun (WGS) entry which is preliminary data.</text>
</comment>
<dbReference type="Proteomes" id="UP000605846">
    <property type="component" value="Unassembled WGS sequence"/>
</dbReference>
<evidence type="ECO:0000313" key="1">
    <source>
        <dbReference type="EMBL" id="KAF7726845.1"/>
    </source>
</evidence>
<evidence type="ECO:0000313" key="2">
    <source>
        <dbReference type="Proteomes" id="UP000605846"/>
    </source>
</evidence>
<accession>A0A8H7BQP8</accession>
<gene>
    <name evidence="1" type="ORF">EC973_008352</name>
</gene>
<name>A0A8H7BQP8_9FUNG</name>
<protein>
    <submittedName>
        <fullName evidence="1">Uncharacterized protein</fullName>
    </submittedName>
</protein>
<dbReference type="SUPFAM" id="SSF53335">
    <property type="entry name" value="S-adenosyl-L-methionine-dependent methyltransferases"/>
    <property type="match status" value="1"/>
</dbReference>
<dbReference type="InterPro" id="IPR019410">
    <property type="entry name" value="Methyltransf_16"/>
</dbReference>
<proteinExistence type="predicted"/>
<dbReference type="CDD" id="cd02440">
    <property type="entry name" value="AdoMet_MTases"/>
    <property type="match status" value="1"/>
</dbReference>
<dbReference type="Pfam" id="PF10294">
    <property type="entry name" value="Methyltransf_16"/>
    <property type="match status" value="1"/>
</dbReference>
<dbReference type="AlphaFoldDB" id="A0A8H7BQP8"/>
<dbReference type="GO" id="GO:0032991">
    <property type="term" value="C:protein-containing complex"/>
    <property type="evidence" value="ECO:0007669"/>
    <property type="project" value="TreeGrafter"/>
</dbReference>
<dbReference type="OrthoDB" id="413520at2759"/>
<dbReference type="GO" id="GO:0005829">
    <property type="term" value="C:cytosol"/>
    <property type="evidence" value="ECO:0007669"/>
    <property type="project" value="TreeGrafter"/>
</dbReference>